<feature type="binding site" evidence="5">
    <location>
        <position position="100"/>
    </location>
    <ligand>
        <name>S-adenosyl-L-methionine</name>
        <dbReference type="ChEBI" id="CHEBI:59789"/>
    </ligand>
</feature>
<reference evidence="7" key="1">
    <citation type="submission" date="2018-03" db="EMBL/GenBank/DDBJ databases">
        <authorList>
            <person name="Nunes O.C."/>
            <person name="Lopes A.R."/>
            <person name="Froufe H."/>
            <person name="Munoz-Merida A."/>
            <person name="Barroso C."/>
            <person name="Egas C."/>
        </authorList>
    </citation>
    <scope>NUCLEOTIDE SEQUENCE</scope>
    <source>
        <strain evidence="7">ON4</strain>
    </source>
</reference>
<dbReference type="PROSITE" id="PS01131">
    <property type="entry name" value="RRNA_A_DIMETH"/>
    <property type="match status" value="1"/>
</dbReference>
<feature type="binding site" evidence="5">
    <location>
        <position position="14"/>
    </location>
    <ligand>
        <name>S-adenosyl-L-methionine</name>
        <dbReference type="ChEBI" id="CHEBI:59789"/>
    </ligand>
</feature>
<feature type="binding site" evidence="5">
    <location>
        <position position="16"/>
    </location>
    <ligand>
        <name>S-adenosyl-L-methionine</name>
        <dbReference type="ChEBI" id="CHEBI:59789"/>
    </ligand>
</feature>
<dbReference type="Proteomes" id="UP001170379">
    <property type="component" value="Unassembled WGS sequence"/>
</dbReference>
<dbReference type="InterPro" id="IPR020598">
    <property type="entry name" value="rRNA_Ade_methylase_Trfase_N"/>
</dbReference>
<dbReference type="Pfam" id="PF00398">
    <property type="entry name" value="RrnaAD"/>
    <property type="match status" value="1"/>
</dbReference>
<dbReference type="InterPro" id="IPR001737">
    <property type="entry name" value="KsgA/Erm"/>
</dbReference>
<dbReference type="RefSeq" id="WP_026937172.1">
    <property type="nucleotide sequence ID" value="NZ_CP028426.1"/>
</dbReference>
<dbReference type="Gene3D" id="3.40.50.150">
    <property type="entry name" value="Vaccinia Virus protein VP39"/>
    <property type="match status" value="1"/>
</dbReference>
<evidence type="ECO:0000256" key="4">
    <source>
        <dbReference type="ARBA" id="ARBA00022884"/>
    </source>
</evidence>
<feature type="binding site" evidence="5">
    <location>
        <position position="84"/>
    </location>
    <ligand>
        <name>S-adenosyl-L-methionine</name>
        <dbReference type="ChEBI" id="CHEBI:59789"/>
    </ligand>
</feature>
<dbReference type="PANTHER" id="PTHR11727">
    <property type="entry name" value="DIMETHYLADENOSINE TRANSFERASE"/>
    <property type="match status" value="1"/>
</dbReference>
<dbReference type="CDD" id="cd02440">
    <property type="entry name" value="AdoMet_MTases"/>
    <property type="match status" value="1"/>
</dbReference>
<keyword evidence="2 5" id="KW-0808">Transferase</keyword>
<organism evidence="7 8">
    <name type="scientific">Gulosibacter molinativorax</name>
    <dbReference type="NCBI Taxonomy" id="256821"/>
    <lineage>
        <taxon>Bacteria</taxon>
        <taxon>Bacillati</taxon>
        <taxon>Actinomycetota</taxon>
        <taxon>Actinomycetes</taxon>
        <taxon>Micrococcales</taxon>
        <taxon>Microbacteriaceae</taxon>
        <taxon>Gulosibacter</taxon>
    </lineage>
</organism>
<accession>A0ABT7C9H1</accession>
<dbReference type="Gene3D" id="1.10.8.100">
    <property type="entry name" value="Ribosomal RNA adenine dimethylase-like, domain 2"/>
    <property type="match status" value="1"/>
</dbReference>
<feature type="domain" description="Ribosomal RNA adenine methylase transferase N-terminal" evidence="6">
    <location>
        <begin position="21"/>
        <end position="181"/>
    </location>
</feature>
<dbReference type="GO" id="GO:0032259">
    <property type="term" value="P:methylation"/>
    <property type="evidence" value="ECO:0007669"/>
    <property type="project" value="UniProtKB-KW"/>
</dbReference>
<feature type="binding site" evidence="5">
    <location>
        <position position="40"/>
    </location>
    <ligand>
        <name>S-adenosyl-L-methionine</name>
        <dbReference type="ChEBI" id="CHEBI:59789"/>
    </ligand>
</feature>
<keyword evidence="3 5" id="KW-0949">S-adenosyl-L-methionine</keyword>
<dbReference type="InterPro" id="IPR020596">
    <property type="entry name" value="rRNA_Ade_Mease_Trfase_CS"/>
</dbReference>
<dbReference type="PANTHER" id="PTHR11727:SF7">
    <property type="entry name" value="DIMETHYLADENOSINE TRANSFERASE-RELATED"/>
    <property type="match status" value="1"/>
</dbReference>
<evidence type="ECO:0000256" key="2">
    <source>
        <dbReference type="ARBA" id="ARBA00022679"/>
    </source>
</evidence>
<keyword evidence="8" id="KW-1185">Reference proteome</keyword>
<proteinExistence type="inferred from homology"/>
<evidence type="ECO:0000256" key="1">
    <source>
        <dbReference type="ARBA" id="ARBA00022603"/>
    </source>
</evidence>
<dbReference type="SUPFAM" id="SSF53335">
    <property type="entry name" value="S-adenosyl-L-methionine-dependent methyltransferases"/>
    <property type="match status" value="1"/>
</dbReference>
<evidence type="ECO:0000313" key="7">
    <source>
        <dbReference type="EMBL" id="MDJ1371842.1"/>
    </source>
</evidence>
<dbReference type="EMBL" id="PXVD01000016">
    <property type="protein sequence ID" value="MDJ1371842.1"/>
    <property type="molecule type" value="Genomic_DNA"/>
</dbReference>
<dbReference type="NCBIfam" id="NF000499">
    <property type="entry name" value="Erm23S_rRNA_broad"/>
    <property type="match status" value="1"/>
</dbReference>
<dbReference type="InterPro" id="IPR023165">
    <property type="entry name" value="rRNA_Ade_diMease-like_C"/>
</dbReference>
<reference evidence="7" key="2">
    <citation type="journal article" date="2022" name="Sci. Rep.">
        <title>In silico prediction of the enzymes involved in the degradation of the herbicide molinate by Gulosibacter molinativorax ON4T.</title>
        <authorList>
            <person name="Lopes A.R."/>
            <person name="Bunin E."/>
            <person name="Viana A.T."/>
            <person name="Froufe H."/>
            <person name="Munoz-Merida A."/>
            <person name="Pinho D."/>
            <person name="Figueiredo J."/>
            <person name="Barroso C."/>
            <person name="Vaz-Moreira I."/>
            <person name="Bellanger X."/>
            <person name="Egas C."/>
            <person name="Nunes O.C."/>
        </authorList>
    </citation>
    <scope>NUCLEOTIDE SEQUENCE</scope>
    <source>
        <strain evidence="7">ON4</strain>
    </source>
</reference>
<name>A0ABT7C9H1_9MICO</name>
<evidence type="ECO:0000256" key="5">
    <source>
        <dbReference type="PROSITE-ProRule" id="PRU01026"/>
    </source>
</evidence>
<protein>
    <submittedName>
        <fullName evidence="7">23S ribosomal RNA methyltransferase Erm</fullName>
    </submittedName>
</protein>
<dbReference type="GO" id="GO:0008168">
    <property type="term" value="F:methyltransferase activity"/>
    <property type="evidence" value="ECO:0007669"/>
    <property type="project" value="UniProtKB-KW"/>
</dbReference>
<dbReference type="InterPro" id="IPR029063">
    <property type="entry name" value="SAM-dependent_MTases_sf"/>
</dbReference>
<feature type="binding site" evidence="5">
    <location>
        <position position="61"/>
    </location>
    <ligand>
        <name>S-adenosyl-L-methionine</name>
        <dbReference type="ChEBI" id="CHEBI:59789"/>
    </ligand>
</feature>
<comment type="similarity">
    <text evidence="5">Belongs to the class I-like SAM-binding methyltransferase superfamily. rRNA adenine N(6)-methyltransferase family.</text>
</comment>
<evidence type="ECO:0000313" key="8">
    <source>
        <dbReference type="Proteomes" id="UP001170379"/>
    </source>
</evidence>
<dbReference type="SMART" id="SM00650">
    <property type="entry name" value="rADc"/>
    <property type="match status" value="1"/>
</dbReference>
<evidence type="ECO:0000256" key="3">
    <source>
        <dbReference type="ARBA" id="ARBA00022691"/>
    </source>
</evidence>
<sequence>MSTYRGGRHEHGQNFLTDRKTIAKLVRLVAETKGPILEIGAGSGAITLELQELGRPITAVEIDGTLVDRLKPRVDDSVLVVHEDFLNWRLHPSTSVIVGNLPFHLTTAMLRRILHSNTWTDAVLLVQWEVARRRGGVGGATMMTAQWWPWIEFSLEGRVPAAAFKPRPSVDGGLLRMRRRPEPLVSRKQRKAYNRFVHAVFTGRGRGLHSILQRTVEPSARNNVQRVLAEERIVSSMLPKDLNAQQWVTLFAASRTN</sequence>
<gene>
    <name evidence="7" type="primary">erm-23S_rRNA</name>
    <name evidence="7" type="ORF">C7K25_10770</name>
</gene>
<comment type="caution">
    <text evidence="7">The sequence shown here is derived from an EMBL/GenBank/DDBJ whole genome shotgun (WGS) entry which is preliminary data.</text>
</comment>
<keyword evidence="4 5" id="KW-0694">RNA-binding</keyword>
<evidence type="ECO:0000259" key="6">
    <source>
        <dbReference type="SMART" id="SM00650"/>
    </source>
</evidence>
<keyword evidence="1 5" id="KW-0489">Methyltransferase</keyword>
<dbReference type="PROSITE" id="PS51689">
    <property type="entry name" value="SAM_RNA_A_N6_MT"/>
    <property type="match status" value="1"/>
</dbReference>